<dbReference type="GO" id="GO:0005858">
    <property type="term" value="C:axonemal dynein complex"/>
    <property type="evidence" value="ECO:0007669"/>
    <property type="project" value="TreeGrafter"/>
</dbReference>
<evidence type="ECO:0000313" key="2">
    <source>
        <dbReference type="Proteomes" id="UP000515145"/>
    </source>
</evidence>
<dbReference type="InterPro" id="IPR013594">
    <property type="entry name" value="Dynein_heavy_tail"/>
</dbReference>
<evidence type="ECO:0000313" key="4">
    <source>
        <dbReference type="RefSeq" id="XP_028269699.1"/>
    </source>
</evidence>
<proteinExistence type="predicted"/>
<dbReference type="GO" id="GO:0007018">
    <property type="term" value="P:microtubule-based movement"/>
    <property type="evidence" value="ECO:0007669"/>
    <property type="project" value="InterPro"/>
</dbReference>
<dbReference type="Proteomes" id="UP000515145">
    <property type="component" value="Chromosome 9"/>
</dbReference>
<protein>
    <submittedName>
        <fullName evidence="3 4">Dynein heavy chain 2, axonemal-like</fullName>
    </submittedName>
</protein>
<evidence type="ECO:0000259" key="1">
    <source>
        <dbReference type="Pfam" id="PF08385"/>
    </source>
</evidence>
<dbReference type="AlphaFoldDB" id="A0A6P7IZ87"/>
<evidence type="ECO:0000313" key="3">
    <source>
        <dbReference type="RefSeq" id="XP_028269698.1"/>
    </source>
</evidence>
<dbReference type="GeneID" id="114441115"/>
<dbReference type="RefSeq" id="XP_028269699.1">
    <property type="nucleotide sequence ID" value="XM_028413898.1"/>
</dbReference>
<dbReference type="RefSeq" id="XP_028269704.1">
    <property type="nucleotide sequence ID" value="XM_028413903.1"/>
</dbReference>
<gene>
    <name evidence="4" type="primary">LOC114441115</name>
    <name evidence="3" type="synonym">LOC114441114</name>
    <name evidence="5" type="synonym">LOC114441118</name>
    <name evidence="6" type="synonym">LOC114441119</name>
</gene>
<evidence type="ECO:0000313" key="5">
    <source>
        <dbReference type="RefSeq" id="XP_028269704.1"/>
    </source>
</evidence>
<evidence type="ECO:0000313" key="6">
    <source>
        <dbReference type="RefSeq" id="XP_028269705.1"/>
    </source>
</evidence>
<reference evidence="3 4" key="1">
    <citation type="submission" date="2025-04" db="UniProtKB">
        <authorList>
            <consortium name="RefSeq"/>
        </authorList>
    </citation>
    <scope>IDENTIFICATION</scope>
</reference>
<keyword evidence="2" id="KW-1185">Reference proteome</keyword>
<sequence length="975" mass="112497">MIIYNDTSVGLRVVYSMPSLEEVEKLSYFIRKPGAVITVETFYEALQFGCVHGNAIQSLLQFMNSIANTEEMHCYLFSITDEMFVVYIPSEALQCSPEEACKDKSLVQRIETVMIHWMDQIKELLNEQEIVTMMDNCGPLPEIDFWERRYAKLLDITQQLEKSEVRHIQNILQLASSLYVHRFCEVANKIQECCLQAKSNLTFLSILKEPCKELAQLKPSQVASKLPNIVNLIRIIWNNSIHYNSSERITGLFRQISNQIIYLCSQSISLDKIFKGHVLSSKQVLADCLQCCTSWKEIYLQASQLHSKYSPKGWDLDETRFFVVIDAFIQRLTDLLEVCDCQHQFARWEDGEQTSLPCFGGLQGEEFTGTLQTLEDTFHHGLQNLCSVDKAIFDVTDNTWCSEFSRFCALVKNLEMMMQNLINSVFKTVYLFEEGVRLLDIFRPVSAREAIKRVTDEKAEEVYNIFNKELKMVNNILNKNTSSSSLHMPKISAHVYKLMGLKHRLETPMEVLQKAYFMPDSNTRKAVVSSCSQTIQVLDELVRKSFSEWSQKLDGQHLKSLEQPLMVRYADGSNQLDINFDKNLLEMFSEICHWKRLKFEIPQIVSDIYQEKDDLKLLRDRVVMLIRNYNRIIGMLSPNELSLFRDKLRFIDEKIQPGLTSLTWLSKAASTAFVCDSLPHVDKLQVIVDDYKESYVSICNLFHQISEALLVRLDENTVYRNLEFEDDQKVHQQSQLKIIQSAHHAIADILTHLNRIFNTDGTEVQEAWVAFTEKVDHVVEEALRRNIKKSMKKLSRAINGDSKTSPNPLLKVFVEPRQASPQTEPKVEFSPSLAKLEQILNILPQLISIISDIERLTEGSQLNPIHVNIEQNEEIRNIQEAVSAGMAANANLLQDCVKTWDQYRDIWKFNFEQDLSVSSLDAAICRYTEITNNVQQEETVFNIGFIVLDCSLLKSLLVQHCTEITQFLSQIRLKY</sequence>
<dbReference type="Pfam" id="PF08385">
    <property type="entry name" value="DHC_N1"/>
    <property type="match status" value="1"/>
</dbReference>
<dbReference type="GO" id="GO:0051959">
    <property type="term" value="F:dynein light intermediate chain binding"/>
    <property type="evidence" value="ECO:0007669"/>
    <property type="project" value="InterPro"/>
</dbReference>
<dbReference type="PANTHER" id="PTHR46532:SF11">
    <property type="entry name" value="DYNEIN AXONEMAL HEAVY CHAIN 12"/>
    <property type="match status" value="1"/>
</dbReference>
<dbReference type="PANTHER" id="PTHR46532">
    <property type="entry name" value="MALE FERTILITY FACTOR KL5"/>
    <property type="match status" value="1"/>
</dbReference>
<organism evidence="2 4">
    <name type="scientific">Parambassis ranga</name>
    <name type="common">Indian glassy fish</name>
    <dbReference type="NCBI Taxonomy" id="210632"/>
    <lineage>
        <taxon>Eukaryota</taxon>
        <taxon>Metazoa</taxon>
        <taxon>Chordata</taxon>
        <taxon>Craniata</taxon>
        <taxon>Vertebrata</taxon>
        <taxon>Euteleostomi</taxon>
        <taxon>Actinopterygii</taxon>
        <taxon>Neopterygii</taxon>
        <taxon>Teleostei</taxon>
        <taxon>Neoteleostei</taxon>
        <taxon>Acanthomorphata</taxon>
        <taxon>Ovalentaria</taxon>
        <taxon>Ambassidae</taxon>
        <taxon>Parambassis</taxon>
    </lineage>
</organism>
<accession>A0A6P7IZ87</accession>
<dbReference type="RefSeq" id="XP_028269705.1">
    <property type="nucleotide sequence ID" value="XM_028413904.1"/>
</dbReference>
<feature type="domain" description="Dynein heavy chain tail" evidence="1">
    <location>
        <begin position="107"/>
        <end position="667"/>
    </location>
</feature>
<name>A0A6P7IZ87_9TELE</name>
<dbReference type="OrthoDB" id="10251809at2759"/>
<dbReference type="RefSeq" id="XP_028269698.1">
    <property type="nucleotide sequence ID" value="XM_028413897.1"/>
</dbReference>
<dbReference type="InterPro" id="IPR026983">
    <property type="entry name" value="DHC"/>
</dbReference>
<dbReference type="GO" id="GO:0045505">
    <property type="term" value="F:dynein intermediate chain binding"/>
    <property type="evidence" value="ECO:0007669"/>
    <property type="project" value="InterPro"/>
</dbReference>